<gene>
    <name evidence="2" type="ORF">CVT26_007757</name>
</gene>
<dbReference type="Proteomes" id="UP000284706">
    <property type="component" value="Unassembled WGS sequence"/>
</dbReference>
<evidence type="ECO:0000256" key="1">
    <source>
        <dbReference type="SAM" id="MobiDB-lite"/>
    </source>
</evidence>
<dbReference type="InParanoid" id="A0A409XAR9"/>
<dbReference type="EMBL" id="NHYE01003771">
    <property type="protein sequence ID" value="PPQ87820.1"/>
    <property type="molecule type" value="Genomic_DNA"/>
</dbReference>
<evidence type="ECO:0000313" key="3">
    <source>
        <dbReference type="Proteomes" id="UP000284706"/>
    </source>
</evidence>
<proteinExistence type="predicted"/>
<dbReference type="AlphaFoldDB" id="A0A409XAR9"/>
<sequence length="196" mass="21684">MQPFGCQLIVDIIEAQWFPSTSRSKLDLETTNRIYERKDLPLNVLLLSVTAVSGNFLLNKGLLNCSRLNMGSRNRVQMDVKLARSHSPRTPLSKGHWKYFEEQMKAWPAWFKRKTLAQILVNHSNFDIDAKDNDFAGLDFAALDSLAGYEGQGSLAEEGQTGVQVQVDSLPSNADNGHGSAHSSEGPTDMENTTSA</sequence>
<feature type="compositionally biased region" description="Polar residues" evidence="1">
    <location>
        <begin position="161"/>
        <end position="196"/>
    </location>
</feature>
<reference evidence="2 3" key="1">
    <citation type="journal article" date="2018" name="Evol. Lett.">
        <title>Horizontal gene cluster transfer increased hallucinogenic mushroom diversity.</title>
        <authorList>
            <person name="Reynolds H.T."/>
            <person name="Vijayakumar V."/>
            <person name="Gluck-Thaler E."/>
            <person name="Korotkin H.B."/>
            <person name="Matheny P.B."/>
            <person name="Slot J.C."/>
        </authorList>
    </citation>
    <scope>NUCLEOTIDE SEQUENCE [LARGE SCALE GENOMIC DNA]</scope>
    <source>
        <strain evidence="2 3">SRW20</strain>
    </source>
</reference>
<name>A0A409XAR9_9AGAR</name>
<comment type="caution">
    <text evidence="2">The sequence shown here is derived from an EMBL/GenBank/DDBJ whole genome shotgun (WGS) entry which is preliminary data.</text>
</comment>
<keyword evidence="3" id="KW-1185">Reference proteome</keyword>
<accession>A0A409XAR9</accession>
<dbReference type="OrthoDB" id="2790754at2759"/>
<protein>
    <submittedName>
        <fullName evidence="2">Uncharacterized protein</fullName>
    </submittedName>
</protein>
<organism evidence="2 3">
    <name type="scientific">Gymnopilus dilepis</name>
    <dbReference type="NCBI Taxonomy" id="231916"/>
    <lineage>
        <taxon>Eukaryota</taxon>
        <taxon>Fungi</taxon>
        <taxon>Dikarya</taxon>
        <taxon>Basidiomycota</taxon>
        <taxon>Agaricomycotina</taxon>
        <taxon>Agaricomycetes</taxon>
        <taxon>Agaricomycetidae</taxon>
        <taxon>Agaricales</taxon>
        <taxon>Agaricineae</taxon>
        <taxon>Hymenogastraceae</taxon>
        <taxon>Gymnopilus</taxon>
    </lineage>
</organism>
<evidence type="ECO:0000313" key="2">
    <source>
        <dbReference type="EMBL" id="PPQ87820.1"/>
    </source>
</evidence>
<feature type="region of interest" description="Disordered" evidence="1">
    <location>
        <begin position="159"/>
        <end position="196"/>
    </location>
</feature>